<dbReference type="InterPro" id="IPR000873">
    <property type="entry name" value="AMP-dep_synth/lig_dom"/>
</dbReference>
<organism evidence="5 6">
    <name type="scientific">Glarea lozoyensis (strain ATCC 20868 / MF5171)</name>
    <dbReference type="NCBI Taxonomy" id="1116229"/>
    <lineage>
        <taxon>Eukaryota</taxon>
        <taxon>Fungi</taxon>
        <taxon>Dikarya</taxon>
        <taxon>Ascomycota</taxon>
        <taxon>Pezizomycotina</taxon>
        <taxon>Leotiomycetes</taxon>
        <taxon>Helotiales</taxon>
        <taxon>Helotiaceae</taxon>
        <taxon>Glarea</taxon>
    </lineage>
</organism>
<evidence type="ECO:0000313" key="6">
    <source>
        <dbReference type="Proteomes" id="UP000016922"/>
    </source>
</evidence>
<dbReference type="Proteomes" id="UP000016922">
    <property type="component" value="Unassembled WGS sequence"/>
</dbReference>
<dbReference type="GO" id="GO:0004467">
    <property type="term" value="F:long-chain fatty acid-CoA ligase activity"/>
    <property type="evidence" value="ECO:0007669"/>
    <property type="project" value="TreeGrafter"/>
</dbReference>
<dbReference type="GeneID" id="19460805"/>
<evidence type="ECO:0000259" key="3">
    <source>
        <dbReference type="Pfam" id="PF00501"/>
    </source>
</evidence>
<gene>
    <name evidence="5" type="ORF">GLAREA_01747</name>
</gene>
<dbReference type="Gene3D" id="3.30.300.30">
    <property type="match status" value="1"/>
</dbReference>
<dbReference type="Pfam" id="PF00501">
    <property type="entry name" value="AMP-binding"/>
    <property type="match status" value="1"/>
</dbReference>
<dbReference type="GO" id="GO:0005777">
    <property type="term" value="C:peroxisome"/>
    <property type="evidence" value="ECO:0007669"/>
    <property type="project" value="TreeGrafter"/>
</dbReference>
<dbReference type="GO" id="GO:0044539">
    <property type="term" value="P:long-chain fatty acid import into cell"/>
    <property type="evidence" value="ECO:0007669"/>
    <property type="project" value="TreeGrafter"/>
</dbReference>
<dbReference type="STRING" id="1116229.S3CJ76"/>
<dbReference type="HOGENOM" id="CLU_000022_46_3_1"/>
<feature type="domain" description="AMP-dependent synthetase/ligase" evidence="3">
    <location>
        <begin position="69"/>
        <end position="368"/>
    </location>
</feature>
<dbReference type="GO" id="GO:0009898">
    <property type="term" value="C:cytoplasmic side of plasma membrane"/>
    <property type="evidence" value="ECO:0007669"/>
    <property type="project" value="TreeGrafter"/>
</dbReference>
<dbReference type="GO" id="GO:0005324">
    <property type="term" value="F:long-chain fatty acid transmembrane transporter activity"/>
    <property type="evidence" value="ECO:0007669"/>
    <property type="project" value="TreeGrafter"/>
</dbReference>
<protein>
    <submittedName>
        <fullName evidence="5">Acetyl-CoA synthetase-like protein</fullName>
    </submittedName>
</protein>
<proteinExistence type="inferred from homology"/>
<dbReference type="InterPro" id="IPR020845">
    <property type="entry name" value="AMP-binding_CS"/>
</dbReference>
<dbReference type="SUPFAM" id="SSF56801">
    <property type="entry name" value="Acetyl-CoA synthetase-like"/>
    <property type="match status" value="1"/>
</dbReference>
<name>S3CJ76_GLAL2</name>
<keyword evidence="6" id="KW-1185">Reference proteome</keyword>
<comment type="similarity">
    <text evidence="1">Belongs to the ATP-dependent AMP-binding enzyme family.</text>
</comment>
<dbReference type="Gene3D" id="3.40.50.12780">
    <property type="entry name" value="N-terminal domain of ligase-like"/>
    <property type="match status" value="1"/>
</dbReference>
<evidence type="ECO:0000256" key="2">
    <source>
        <dbReference type="ARBA" id="ARBA00022598"/>
    </source>
</evidence>
<dbReference type="InterPro" id="IPR025110">
    <property type="entry name" value="AMP-bd_C"/>
</dbReference>
<dbReference type="PANTHER" id="PTHR43107:SF20">
    <property type="entry name" value="FATTY ACID TRANSPORTER_ACYL-COA SYNTHETASE (FAT1), PUTATIVE (AFU_ORTHOLOGUE AFUA_2G11360)-RELATED"/>
    <property type="match status" value="1"/>
</dbReference>
<reference evidence="5 6" key="1">
    <citation type="journal article" date="2013" name="BMC Genomics">
        <title>Genomics-driven discovery of the pneumocandin biosynthetic gene cluster in the fungus Glarea lozoyensis.</title>
        <authorList>
            <person name="Chen L."/>
            <person name="Yue Q."/>
            <person name="Zhang X."/>
            <person name="Xiang M."/>
            <person name="Wang C."/>
            <person name="Li S."/>
            <person name="Che Y."/>
            <person name="Ortiz-Lopez F.J."/>
            <person name="Bills G.F."/>
            <person name="Liu X."/>
            <person name="An Z."/>
        </authorList>
    </citation>
    <scope>NUCLEOTIDE SEQUENCE [LARGE SCALE GENOMIC DNA]</scope>
    <source>
        <strain evidence="6">ATCC 20868 / MF5171</strain>
    </source>
</reference>
<dbReference type="RefSeq" id="XP_008087154.1">
    <property type="nucleotide sequence ID" value="XM_008088963.1"/>
</dbReference>
<keyword evidence="2" id="KW-0436">Ligase</keyword>
<dbReference type="AlphaFoldDB" id="S3CJ76"/>
<dbReference type="GO" id="GO:0005811">
    <property type="term" value="C:lipid droplet"/>
    <property type="evidence" value="ECO:0007669"/>
    <property type="project" value="TreeGrafter"/>
</dbReference>
<dbReference type="OrthoDB" id="10253869at2759"/>
<evidence type="ECO:0000259" key="4">
    <source>
        <dbReference type="Pfam" id="PF13193"/>
    </source>
</evidence>
<dbReference type="eggNOG" id="KOG1179">
    <property type="taxonomic scope" value="Eukaryota"/>
</dbReference>
<dbReference type="Pfam" id="PF13193">
    <property type="entry name" value="AMP-binding_C"/>
    <property type="match status" value="1"/>
</dbReference>
<dbReference type="InterPro" id="IPR042099">
    <property type="entry name" value="ANL_N_sf"/>
</dbReference>
<sequence length="625" mass="68970">MDLASGALTAAAAVAAGAYLNAKLTIGTDLTRLRHDKTWTKRLLSRIAEMGDTCSTYAMFDKVNEGIEFLWFEGRTWTYGEMKRETQKLAAFLESAGVKKGDYVGVFMANSPEMVITILALSKLGAIGALINTSLRDATLRHCLDVSTANIMISTPNLAEFVQDPIQHFSLSIGSYPSEFSAQTGSATYVDLTSLPIPQVIAPTAKATIEELAVLVYTSGTTGKPKACAIRNHQMFVASNPLTQDLDNVKKYFPLRTYSPLPLFHGTALFTAFCYNIGTSSTICLARKFSTSRFWKDVTESRATRILYVGELCRYLVHSPPTPYDRAHKCIVAAGNGLRAEIWDAFKEKFGVDEIREFYRSTEGLAKYDNFNYGAWGGGKVGFAGPLRRYLENDTIIVLSDPATEKPYRDPKTGFCIRAKLGEVGEAIGRVKNRGLLTEYLNNSPATEEKIMRDVFEKGDCFQSTGDLVIQDESGWVRFHDRMGDTFRWKGENVSAGEVREHLAKLDGVIDAVVYGVKLPSYDGQAGAAAITLDGTSEAVFMNNLYAGLKKTGLPSYAMPRLVRITPEIEANATFKKSKGDLVKKTWVSEDKSNSQDKLYWLNGTSYEKLDAASWARIEIGKAKL</sequence>
<dbReference type="KEGG" id="glz:GLAREA_01747"/>
<dbReference type="PROSITE" id="PS00455">
    <property type="entry name" value="AMP_BINDING"/>
    <property type="match status" value="1"/>
</dbReference>
<feature type="domain" description="AMP-binding enzyme C-terminal" evidence="4">
    <location>
        <begin position="502"/>
        <end position="576"/>
    </location>
</feature>
<accession>S3CJ76</accession>
<evidence type="ECO:0000256" key="1">
    <source>
        <dbReference type="ARBA" id="ARBA00006432"/>
    </source>
</evidence>
<dbReference type="InterPro" id="IPR045851">
    <property type="entry name" value="AMP-bd_C_sf"/>
</dbReference>
<dbReference type="OMA" id="WRFIRIF"/>
<dbReference type="PANTHER" id="PTHR43107">
    <property type="entry name" value="LONG-CHAIN FATTY ACID TRANSPORT PROTEIN"/>
    <property type="match status" value="1"/>
</dbReference>
<dbReference type="EMBL" id="KE145371">
    <property type="protein sequence ID" value="EPE25835.1"/>
    <property type="molecule type" value="Genomic_DNA"/>
</dbReference>
<evidence type="ECO:0000313" key="5">
    <source>
        <dbReference type="EMBL" id="EPE25835.1"/>
    </source>
</evidence>